<dbReference type="AlphaFoldDB" id="A0A1F6F3Z3"/>
<dbReference type="GO" id="GO:0016020">
    <property type="term" value="C:membrane"/>
    <property type="evidence" value="ECO:0007669"/>
    <property type="project" value="UniProtKB-SubCell"/>
</dbReference>
<dbReference type="InterPro" id="IPR000223">
    <property type="entry name" value="Pept_S26A_signal_pept_1"/>
</dbReference>
<dbReference type="GO" id="GO:0009003">
    <property type="term" value="F:signal peptidase activity"/>
    <property type="evidence" value="ECO:0007669"/>
    <property type="project" value="UniProtKB-EC"/>
</dbReference>
<dbReference type="PROSITE" id="PS00760">
    <property type="entry name" value="SPASE_I_2"/>
    <property type="match status" value="1"/>
</dbReference>
<dbReference type="GO" id="GO:0006465">
    <property type="term" value="P:signal peptide processing"/>
    <property type="evidence" value="ECO:0007669"/>
    <property type="project" value="InterPro"/>
</dbReference>
<feature type="active site" evidence="5">
    <location>
        <position position="88"/>
    </location>
</feature>
<organism evidence="8 9">
    <name type="scientific">Candidatus Kaiserbacteria bacterium RIFCSPLOWO2_01_FULL_54_13</name>
    <dbReference type="NCBI Taxonomy" id="1798512"/>
    <lineage>
        <taxon>Bacteria</taxon>
        <taxon>Candidatus Kaiseribacteriota</taxon>
    </lineage>
</organism>
<evidence type="ECO:0000256" key="1">
    <source>
        <dbReference type="ARBA" id="ARBA00000677"/>
    </source>
</evidence>
<dbReference type="SUPFAM" id="SSF51306">
    <property type="entry name" value="LexA/Signal peptidase"/>
    <property type="match status" value="1"/>
</dbReference>
<evidence type="ECO:0000256" key="3">
    <source>
        <dbReference type="ARBA" id="ARBA00013208"/>
    </source>
</evidence>
<keyword evidence="4 6" id="KW-0378">Hydrolase</keyword>
<proteinExistence type="inferred from homology"/>
<sequence length="192" mass="21506">MQKSPGSSVPSSSQSSLLFYTVVALGLALFIRFFIAAPYVVSGASMEPNFDNWHYLIIDRVSYDLEDPERGDVIVFDLPQEEGRSLIKRVIGLPGETVVLQGQRVTVVNDEHPQGFTLDEPYLDPNNLGGENNMRVTLGESEYFVLGDNRRVSADSRLWGTLPRESIVGRAFVRLYPFNKISFLPGEARYSE</sequence>
<dbReference type="InterPro" id="IPR019533">
    <property type="entry name" value="Peptidase_S26"/>
</dbReference>
<accession>A0A1F6F3Z3</accession>
<gene>
    <name evidence="8" type="ORF">A3A39_01465</name>
</gene>
<name>A0A1F6F3Z3_9BACT</name>
<comment type="caution">
    <text evidence="8">The sequence shown here is derived from an EMBL/GenBank/DDBJ whole genome shotgun (WGS) entry which is preliminary data.</text>
</comment>
<feature type="transmembrane region" description="Helical" evidence="6">
    <location>
        <begin position="17"/>
        <end position="41"/>
    </location>
</feature>
<reference evidence="8 9" key="1">
    <citation type="journal article" date="2016" name="Nat. Commun.">
        <title>Thousands of microbial genomes shed light on interconnected biogeochemical processes in an aquifer system.</title>
        <authorList>
            <person name="Anantharaman K."/>
            <person name="Brown C.T."/>
            <person name="Hug L.A."/>
            <person name="Sharon I."/>
            <person name="Castelle C.J."/>
            <person name="Probst A.J."/>
            <person name="Thomas B.C."/>
            <person name="Singh A."/>
            <person name="Wilkins M.J."/>
            <person name="Karaoz U."/>
            <person name="Brodie E.L."/>
            <person name="Williams K.H."/>
            <person name="Hubbard S.S."/>
            <person name="Banfield J.F."/>
        </authorList>
    </citation>
    <scope>NUCLEOTIDE SEQUENCE [LARGE SCALE GENOMIC DNA]</scope>
</reference>
<evidence type="ECO:0000313" key="9">
    <source>
        <dbReference type="Proteomes" id="UP000177372"/>
    </source>
</evidence>
<evidence type="ECO:0000256" key="5">
    <source>
        <dbReference type="PIRSR" id="PIRSR600223-1"/>
    </source>
</evidence>
<protein>
    <recommendedName>
        <fullName evidence="3 6">Signal peptidase I</fullName>
        <ecNumber evidence="3 6">3.4.21.89</ecNumber>
    </recommendedName>
</protein>
<comment type="similarity">
    <text evidence="2 6">Belongs to the peptidase S26 family.</text>
</comment>
<feature type="domain" description="Peptidase S26" evidence="7">
    <location>
        <begin position="18"/>
        <end position="175"/>
    </location>
</feature>
<dbReference type="InterPro" id="IPR036286">
    <property type="entry name" value="LexA/Signal_pep-like_sf"/>
</dbReference>
<keyword evidence="6" id="KW-1133">Transmembrane helix</keyword>
<evidence type="ECO:0000256" key="2">
    <source>
        <dbReference type="ARBA" id="ARBA00009370"/>
    </source>
</evidence>
<dbReference type="InterPro" id="IPR019757">
    <property type="entry name" value="Pept_S26A_signal_pept_1_Lys-AS"/>
</dbReference>
<dbReference type="PRINTS" id="PR00727">
    <property type="entry name" value="LEADERPTASE"/>
</dbReference>
<dbReference type="EC" id="3.4.21.89" evidence="3 6"/>
<dbReference type="Gene3D" id="2.10.109.10">
    <property type="entry name" value="Umud Fragment, subunit A"/>
    <property type="match status" value="1"/>
</dbReference>
<keyword evidence="6" id="KW-0472">Membrane</keyword>
<dbReference type="EMBL" id="MFLZ01000005">
    <property type="protein sequence ID" value="OGG80569.1"/>
    <property type="molecule type" value="Genomic_DNA"/>
</dbReference>
<dbReference type="NCBIfam" id="TIGR02227">
    <property type="entry name" value="sigpep_I_bact"/>
    <property type="match status" value="1"/>
</dbReference>
<dbReference type="InterPro" id="IPR019758">
    <property type="entry name" value="Pept_S26A_signal_pept_1_CS"/>
</dbReference>
<dbReference type="Proteomes" id="UP000177372">
    <property type="component" value="Unassembled WGS sequence"/>
</dbReference>
<dbReference type="STRING" id="1798512.A3A39_01465"/>
<evidence type="ECO:0000313" key="8">
    <source>
        <dbReference type="EMBL" id="OGG80569.1"/>
    </source>
</evidence>
<evidence type="ECO:0000259" key="7">
    <source>
        <dbReference type="Pfam" id="PF10502"/>
    </source>
</evidence>
<evidence type="ECO:0000256" key="6">
    <source>
        <dbReference type="RuleBase" id="RU362042"/>
    </source>
</evidence>
<dbReference type="PANTHER" id="PTHR43390:SF1">
    <property type="entry name" value="CHLOROPLAST PROCESSING PEPTIDASE"/>
    <property type="match status" value="1"/>
</dbReference>
<keyword evidence="6" id="KW-0812">Transmembrane</keyword>
<comment type="subcellular location">
    <subcellularLocation>
        <location evidence="6">Membrane</location>
        <topology evidence="6">Single-pass type II membrane protein</topology>
    </subcellularLocation>
</comment>
<comment type="catalytic activity">
    <reaction evidence="1 6">
        <text>Cleavage of hydrophobic, N-terminal signal or leader sequences from secreted and periplasmic proteins.</text>
        <dbReference type="EC" id="3.4.21.89"/>
    </reaction>
</comment>
<dbReference type="CDD" id="cd06530">
    <property type="entry name" value="S26_SPase_I"/>
    <property type="match status" value="1"/>
</dbReference>
<dbReference type="PANTHER" id="PTHR43390">
    <property type="entry name" value="SIGNAL PEPTIDASE I"/>
    <property type="match status" value="1"/>
</dbReference>
<feature type="active site" evidence="5">
    <location>
        <position position="45"/>
    </location>
</feature>
<dbReference type="PROSITE" id="PS00761">
    <property type="entry name" value="SPASE_I_3"/>
    <property type="match status" value="1"/>
</dbReference>
<dbReference type="GO" id="GO:0004252">
    <property type="term" value="F:serine-type endopeptidase activity"/>
    <property type="evidence" value="ECO:0007669"/>
    <property type="project" value="InterPro"/>
</dbReference>
<dbReference type="Pfam" id="PF10502">
    <property type="entry name" value="Peptidase_S26"/>
    <property type="match status" value="1"/>
</dbReference>
<keyword evidence="6" id="KW-0645">Protease</keyword>
<evidence type="ECO:0000256" key="4">
    <source>
        <dbReference type="ARBA" id="ARBA00022801"/>
    </source>
</evidence>